<dbReference type="Proteomes" id="UP000077363">
    <property type="component" value="Chromosome"/>
</dbReference>
<evidence type="ECO:0000256" key="2">
    <source>
        <dbReference type="ARBA" id="ARBA00022723"/>
    </source>
</evidence>
<dbReference type="PATRIC" id="fig|1182568.3.peg.728"/>
<keyword evidence="4" id="KW-0460">Magnesium</keyword>
<accession>A0A172T7S0</accession>
<keyword evidence="2" id="KW-0479">Metal-binding</keyword>
<dbReference type="PANTHER" id="PTHR46470:SF2">
    <property type="entry name" value="GLYCERALDEHYDE 3-PHOSPHATE PHOSPHATASE"/>
    <property type="match status" value="1"/>
</dbReference>
<dbReference type="RefSeq" id="WP_064014044.1">
    <property type="nucleotide sequence ID" value="NZ_CP011387.1"/>
</dbReference>
<dbReference type="GO" id="GO:0016791">
    <property type="term" value="F:phosphatase activity"/>
    <property type="evidence" value="ECO:0007669"/>
    <property type="project" value="TreeGrafter"/>
</dbReference>
<keyword evidence="3" id="KW-0378">Hydrolase</keyword>
<dbReference type="KEGG" id="dpu:SU48_03480"/>
<dbReference type="NCBIfam" id="TIGR01549">
    <property type="entry name" value="HAD-SF-IA-v1"/>
    <property type="match status" value="1"/>
</dbReference>
<dbReference type="GO" id="GO:0044281">
    <property type="term" value="P:small molecule metabolic process"/>
    <property type="evidence" value="ECO:0007669"/>
    <property type="project" value="UniProtKB-ARBA"/>
</dbReference>
<name>A0A172T7S0_9DEIO</name>
<dbReference type="InterPro" id="IPR051400">
    <property type="entry name" value="HAD-like_hydrolase"/>
</dbReference>
<evidence type="ECO:0000256" key="1">
    <source>
        <dbReference type="ARBA" id="ARBA00001946"/>
    </source>
</evidence>
<protein>
    <submittedName>
        <fullName evidence="5">Haloacid dehalogenase</fullName>
    </submittedName>
</protein>
<dbReference type="STRING" id="1182568.SU48_03480"/>
<dbReference type="GO" id="GO:0046872">
    <property type="term" value="F:metal ion binding"/>
    <property type="evidence" value="ECO:0007669"/>
    <property type="project" value="UniProtKB-KW"/>
</dbReference>
<organism evidence="5 6">
    <name type="scientific">Deinococcus puniceus</name>
    <dbReference type="NCBI Taxonomy" id="1182568"/>
    <lineage>
        <taxon>Bacteria</taxon>
        <taxon>Thermotogati</taxon>
        <taxon>Deinococcota</taxon>
        <taxon>Deinococci</taxon>
        <taxon>Deinococcales</taxon>
        <taxon>Deinococcaceae</taxon>
        <taxon>Deinococcus</taxon>
    </lineage>
</organism>
<dbReference type="AlphaFoldDB" id="A0A172T7S0"/>
<sequence length="218" mass="24099">MTPVRAVLFDLDGTLHDRNATVQSWLSGHMERFGLPAGYAERFTELDDFGYRAKREVFPDLIGEFGLLHDSEQLFQDFATHFLTAPALMPYAVNALDELRAAGIRIGVVTNGWKDVQTACLEGCGLRPLVDDVVISKEVGLSKPDPRIYTLALERLGVSAAETWFVGDSPKNDVWRPQQVGMRAAFLPTGHALNGETPDAVLRDLRDVLRLEGLPVPI</sequence>
<proteinExistence type="predicted"/>
<dbReference type="SFLD" id="SFLDG01129">
    <property type="entry name" value="C1.5:_HAD__Beta-PGM__Phosphata"/>
    <property type="match status" value="1"/>
</dbReference>
<dbReference type="SFLD" id="SFLDS00003">
    <property type="entry name" value="Haloacid_Dehalogenase"/>
    <property type="match status" value="1"/>
</dbReference>
<keyword evidence="6" id="KW-1185">Reference proteome</keyword>
<evidence type="ECO:0000256" key="3">
    <source>
        <dbReference type="ARBA" id="ARBA00022801"/>
    </source>
</evidence>
<dbReference type="EMBL" id="CP011387">
    <property type="protein sequence ID" value="ANE42986.1"/>
    <property type="molecule type" value="Genomic_DNA"/>
</dbReference>
<dbReference type="InterPro" id="IPR006439">
    <property type="entry name" value="HAD-SF_hydro_IA"/>
</dbReference>
<evidence type="ECO:0000256" key="4">
    <source>
        <dbReference type="ARBA" id="ARBA00022842"/>
    </source>
</evidence>
<gene>
    <name evidence="5" type="ORF">SU48_03480</name>
</gene>
<evidence type="ECO:0000313" key="5">
    <source>
        <dbReference type="EMBL" id="ANE42986.1"/>
    </source>
</evidence>
<reference evidence="5 6" key="1">
    <citation type="submission" date="2015-01" db="EMBL/GenBank/DDBJ databases">
        <title>Deinococcus puniceus/DY1/ whole genome sequencing.</title>
        <authorList>
            <person name="Kim M.K."/>
            <person name="Srinivasan S."/>
            <person name="Lee J.-J."/>
        </authorList>
    </citation>
    <scope>NUCLEOTIDE SEQUENCE [LARGE SCALE GENOMIC DNA]</scope>
    <source>
        <strain evidence="5 6">DY1</strain>
    </source>
</reference>
<dbReference type="Pfam" id="PF00702">
    <property type="entry name" value="Hydrolase"/>
    <property type="match status" value="1"/>
</dbReference>
<comment type="cofactor">
    <cofactor evidence="1">
        <name>Mg(2+)</name>
        <dbReference type="ChEBI" id="CHEBI:18420"/>
    </cofactor>
</comment>
<dbReference type="InterPro" id="IPR023214">
    <property type="entry name" value="HAD_sf"/>
</dbReference>
<dbReference type="PANTHER" id="PTHR46470">
    <property type="entry name" value="N-ACYLNEURAMINATE-9-PHOSPHATASE"/>
    <property type="match status" value="1"/>
</dbReference>
<dbReference type="Gene3D" id="3.40.50.1000">
    <property type="entry name" value="HAD superfamily/HAD-like"/>
    <property type="match status" value="1"/>
</dbReference>
<evidence type="ECO:0000313" key="6">
    <source>
        <dbReference type="Proteomes" id="UP000077363"/>
    </source>
</evidence>
<dbReference type="InterPro" id="IPR036412">
    <property type="entry name" value="HAD-like_sf"/>
</dbReference>
<dbReference type="SUPFAM" id="SSF56784">
    <property type="entry name" value="HAD-like"/>
    <property type="match status" value="1"/>
</dbReference>
<dbReference type="NCBIfam" id="TIGR01509">
    <property type="entry name" value="HAD-SF-IA-v3"/>
    <property type="match status" value="1"/>
</dbReference>